<feature type="region of interest" description="Disordered" evidence="5">
    <location>
        <begin position="31"/>
        <end position="53"/>
    </location>
</feature>
<proteinExistence type="inferred from homology"/>
<feature type="compositionally biased region" description="Polar residues" evidence="5">
    <location>
        <begin position="31"/>
        <end position="52"/>
    </location>
</feature>
<dbReference type="EMBL" id="QEVW01000005">
    <property type="protein sequence ID" value="RAW16617.1"/>
    <property type="molecule type" value="Genomic_DNA"/>
</dbReference>
<dbReference type="PROSITE" id="PS50983">
    <property type="entry name" value="FE_B12_PBP"/>
    <property type="match status" value="1"/>
</dbReference>
<keyword evidence="3" id="KW-0813">Transport</keyword>
<evidence type="ECO:0000256" key="6">
    <source>
        <dbReference type="SAM" id="SignalP"/>
    </source>
</evidence>
<keyword evidence="4 6" id="KW-0732">Signal</keyword>
<evidence type="ECO:0000313" key="8">
    <source>
        <dbReference type="EMBL" id="RAW16617.1"/>
    </source>
</evidence>
<evidence type="ECO:0000256" key="2">
    <source>
        <dbReference type="ARBA" id="ARBA00008814"/>
    </source>
</evidence>
<evidence type="ECO:0000259" key="7">
    <source>
        <dbReference type="PROSITE" id="PS50983"/>
    </source>
</evidence>
<dbReference type="GO" id="GO:0030288">
    <property type="term" value="C:outer membrane-bounded periplasmic space"/>
    <property type="evidence" value="ECO:0007669"/>
    <property type="project" value="TreeGrafter"/>
</dbReference>
<accession>A0A329QWH8</accession>
<evidence type="ECO:0000256" key="5">
    <source>
        <dbReference type="SAM" id="MobiDB-lite"/>
    </source>
</evidence>
<organism evidence="8 9">
    <name type="scientific">Paenibacillus taichungensis</name>
    <dbReference type="NCBI Taxonomy" id="484184"/>
    <lineage>
        <taxon>Bacteria</taxon>
        <taxon>Bacillati</taxon>
        <taxon>Bacillota</taxon>
        <taxon>Bacilli</taxon>
        <taxon>Bacillales</taxon>
        <taxon>Paenibacillaceae</taxon>
        <taxon>Paenibacillus</taxon>
    </lineage>
</organism>
<dbReference type="InterPro" id="IPR051313">
    <property type="entry name" value="Bact_iron-sidero_bind"/>
</dbReference>
<dbReference type="Pfam" id="PF01497">
    <property type="entry name" value="Peripla_BP_2"/>
    <property type="match status" value="1"/>
</dbReference>
<dbReference type="GO" id="GO:1901678">
    <property type="term" value="P:iron coordination entity transport"/>
    <property type="evidence" value="ECO:0007669"/>
    <property type="project" value="UniProtKB-ARBA"/>
</dbReference>
<comment type="similarity">
    <text evidence="2">Belongs to the bacterial solute-binding protein 8 family.</text>
</comment>
<evidence type="ECO:0000256" key="1">
    <source>
        <dbReference type="ARBA" id="ARBA00004196"/>
    </source>
</evidence>
<dbReference type="RefSeq" id="WP_113052293.1">
    <property type="nucleotide sequence ID" value="NZ_CP175536.1"/>
</dbReference>
<gene>
    <name evidence="8" type="ORF">DC345_05760</name>
</gene>
<dbReference type="InterPro" id="IPR002491">
    <property type="entry name" value="ABC_transptr_periplasmic_BD"/>
</dbReference>
<name>A0A329QWH8_9BACL</name>
<dbReference type="PANTHER" id="PTHR30532:SF26">
    <property type="entry name" value="IRON(3+)-HYDROXAMATE-BINDING PROTEIN FHUD"/>
    <property type="match status" value="1"/>
</dbReference>
<protein>
    <submittedName>
        <fullName evidence="8">Fe3+-hydroxamate ABC transporter substrate-binding protein</fullName>
    </submittedName>
</protein>
<evidence type="ECO:0000256" key="4">
    <source>
        <dbReference type="ARBA" id="ARBA00022729"/>
    </source>
</evidence>
<dbReference type="Gene3D" id="3.40.50.1980">
    <property type="entry name" value="Nitrogenase molybdenum iron protein domain"/>
    <property type="match status" value="2"/>
</dbReference>
<feature type="domain" description="Fe/B12 periplasmic-binding" evidence="7">
    <location>
        <begin position="64"/>
        <end position="335"/>
    </location>
</feature>
<evidence type="ECO:0000313" key="9">
    <source>
        <dbReference type="Proteomes" id="UP000250642"/>
    </source>
</evidence>
<comment type="subcellular location">
    <subcellularLocation>
        <location evidence="1">Cell envelope</location>
    </subcellularLocation>
</comment>
<sequence>MLRHPNKLQLSCIILVLTLLLSACGQGEQTSLSSNGGNSAQQSETSTDTAGESATRVYKDALGREVTIPSHPQRILTTQYLPEMLAAGLKPAGAASHLLNNYVSIKDQLEGIEDIGVSNKLNLEKALELQPDLIIAAEWNEDQLEQLSKIAPTVVVQWEGVDAFQHFESVADVIGRSEQAEEWVQAFNQKSEEARTKLSSFVSPDETFGVVVIGGFEKGQLRVYGNANVGYTLYDVLKFNMTDTVKEEWAKGDHELGINISLEKLPEYASADRLFVVRFDNDPDFLKEVDDSKLWHSLPAVKNNKVYVVDESLWFSYDVMSLNAQLDDAVQLLTK</sequence>
<feature type="chain" id="PRO_5038464673" evidence="6">
    <location>
        <begin position="26"/>
        <end position="335"/>
    </location>
</feature>
<feature type="signal peptide" evidence="6">
    <location>
        <begin position="1"/>
        <end position="25"/>
    </location>
</feature>
<evidence type="ECO:0000256" key="3">
    <source>
        <dbReference type="ARBA" id="ARBA00022448"/>
    </source>
</evidence>
<dbReference type="SUPFAM" id="SSF53807">
    <property type="entry name" value="Helical backbone' metal receptor"/>
    <property type="match status" value="1"/>
</dbReference>
<dbReference type="AlphaFoldDB" id="A0A329QWH8"/>
<dbReference type="PROSITE" id="PS51257">
    <property type="entry name" value="PROKAR_LIPOPROTEIN"/>
    <property type="match status" value="1"/>
</dbReference>
<dbReference type="PANTHER" id="PTHR30532">
    <property type="entry name" value="IRON III DICITRATE-BINDING PERIPLASMIC PROTEIN"/>
    <property type="match status" value="1"/>
</dbReference>
<comment type="caution">
    <text evidence="8">The sequence shown here is derived from an EMBL/GenBank/DDBJ whole genome shotgun (WGS) entry which is preliminary data.</text>
</comment>
<reference evidence="8 9" key="1">
    <citation type="submission" date="2018-04" db="EMBL/GenBank/DDBJ databases">
        <title>Paenibacillus taichungensis Genome sequencing and assembly.</title>
        <authorList>
            <person name="Xu J."/>
            <person name="Rensing C."/>
            <person name="Mazhar H.S."/>
        </authorList>
    </citation>
    <scope>NUCLEOTIDE SEQUENCE [LARGE SCALE GENOMIC DNA]</scope>
    <source>
        <strain evidence="8 9">NC1</strain>
    </source>
</reference>
<dbReference type="Proteomes" id="UP000250642">
    <property type="component" value="Unassembled WGS sequence"/>
</dbReference>